<evidence type="ECO:0000259" key="1">
    <source>
        <dbReference type="Pfam" id="PF00148"/>
    </source>
</evidence>
<dbReference type="GeneID" id="24845455"/>
<dbReference type="PANTHER" id="PTHR42956">
    <property type="entry name" value="NITROGENASE IRON-MOLYBDENUM COFACTOR BIOSYNTHESIS PROTEIN NIFE"/>
    <property type="match status" value="1"/>
</dbReference>
<dbReference type="InterPro" id="IPR000510">
    <property type="entry name" value="Nase/OxRdtase_comp1"/>
</dbReference>
<protein>
    <recommendedName>
        <fullName evidence="1">Nitrogenase/oxidoreductase component 1 domain-containing protein</fullName>
    </recommendedName>
</protein>
<name>A0A0E3LPL6_METBA</name>
<dbReference type="PANTHER" id="PTHR42956:SF1">
    <property type="entry name" value="NITROGENASE IRON-MOLYBDENUM COFACTOR BIOSYNTHESIS PROTEIN NIFE"/>
    <property type="match status" value="1"/>
</dbReference>
<dbReference type="Proteomes" id="UP000033079">
    <property type="component" value="Chromosome"/>
</dbReference>
<evidence type="ECO:0000313" key="2">
    <source>
        <dbReference type="EMBL" id="AKB56736.1"/>
    </source>
</evidence>
<dbReference type="SUPFAM" id="SSF53807">
    <property type="entry name" value="Helical backbone' metal receptor"/>
    <property type="match status" value="1"/>
</dbReference>
<dbReference type="PATRIC" id="fig|1434106.5.peg.250"/>
<gene>
    <name evidence="2" type="ORF">MSBR2_0220</name>
</gene>
<dbReference type="HOGENOM" id="CLU_051299_0_0_2"/>
<dbReference type="InterPro" id="IPR049939">
    <property type="entry name" value="NifE-like"/>
</dbReference>
<proteinExistence type="predicted"/>
<dbReference type="EMBL" id="CP009530">
    <property type="protein sequence ID" value="AKB56736.1"/>
    <property type="molecule type" value="Genomic_DNA"/>
</dbReference>
<sequence>MIFSPDAFTGSILTVEGIRDAAVILNGPTGCKLYHSFLSDRQFPRESSHDPLAFQDEFYFGQPRVPCTCLDGEDFIQGSLEKFERALAAVAAKEKGLLVVINSPGASLVGDDLENVIKKAGLQTRCFVVEKTGFSLPADQGFENTTLTLLEHLKFRSLFRPLNRPEFTKKVNLIGLSLLHKHWEGSVAEMKRLLSFLGLEVGAILLAGTSLDEIRESNNAACNIVLFPEYGRRVAEWYRKNFGTPAVFSPLGAPLGFDANESLLREVAAVLNIDPAPALAEVRKARQTSYQQISRFHSFSGLPKGASFSIQAESSLVFPLTHWLYSYLGMAPYAVKLLPGSDPEIARSLKSFLTEKGFCEAWDRDLSLESVDIAFADSFTLQLLKAKGCCKAGIEISLPDRGYIHFIPKTYLGVSGALFLLEEIINGLRST</sequence>
<accession>A0A0E3LPL6</accession>
<reference evidence="2 3" key="1">
    <citation type="submission" date="2014-07" db="EMBL/GenBank/DDBJ databases">
        <title>Methanogenic archaea and the global carbon cycle.</title>
        <authorList>
            <person name="Henriksen J.R."/>
            <person name="Luke J."/>
            <person name="Reinhart S."/>
            <person name="Benedict M.N."/>
            <person name="Youngblut N.D."/>
            <person name="Metcalf M.E."/>
            <person name="Whitaker R.J."/>
            <person name="Metcalf W.W."/>
        </authorList>
    </citation>
    <scope>NUCLEOTIDE SEQUENCE [LARGE SCALE GENOMIC DNA]</scope>
    <source>
        <strain evidence="2 3">227</strain>
    </source>
</reference>
<dbReference type="KEGG" id="mbar:MSBR2_0220"/>
<dbReference type="GO" id="GO:0016491">
    <property type="term" value="F:oxidoreductase activity"/>
    <property type="evidence" value="ECO:0007669"/>
    <property type="project" value="InterPro"/>
</dbReference>
<dbReference type="Gene3D" id="3.40.50.1980">
    <property type="entry name" value="Nitrogenase molybdenum iron protein domain"/>
    <property type="match status" value="2"/>
</dbReference>
<evidence type="ECO:0000313" key="3">
    <source>
        <dbReference type="Proteomes" id="UP000033079"/>
    </source>
</evidence>
<dbReference type="Pfam" id="PF00148">
    <property type="entry name" value="Oxidored_nitro"/>
    <property type="match status" value="1"/>
</dbReference>
<organism evidence="2 3">
    <name type="scientific">Methanosarcina barkeri 227</name>
    <dbReference type="NCBI Taxonomy" id="1434106"/>
    <lineage>
        <taxon>Archaea</taxon>
        <taxon>Methanobacteriati</taxon>
        <taxon>Methanobacteriota</taxon>
        <taxon>Stenosarchaea group</taxon>
        <taxon>Methanomicrobia</taxon>
        <taxon>Methanosarcinales</taxon>
        <taxon>Methanosarcinaceae</taxon>
        <taxon>Methanosarcina</taxon>
    </lineage>
</organism>
<dbReference type="RefSeq" id="WP_048116679.1">
    <property type="nucleotide sequence ID" value="NZ_CP009530.1"/>
</dbReference>
<dbReference type="AlphaFoldDB" id="A0A0E3LPL6"/>
<feature type="domain" description="Nitrogenase/oxidoreductase component 1" evidence="1">
    <location>
        <begin position="8"/>
        <end position="428"/>
    </location>
</feature>